<dbReference type="VEuPathDB" id="FungiDB:SPPG_01509"/>
<dbReference type="GO" id="GO:0031934">
    <property type="term" value="C:mating-type region heterochromatin"/>
    <property type="evidence" value="ECO:0007669"/>
    <property type="project" value="TreeGrafter"/>
</dbReference>
<keyword evidence="4" id="KW-1185">Reference proteome</keyword>
<organism evidence="3 4">
    <name type="scientific">Spizellomyces punctatus (strain DAOM BR117)</name>
    <dbReference type="NCBI Taxonomy" id="645134"/>
    <lineage>
        <taxon>Eukaryota</taxon>
        <taxon>Fungi</taxon>
        <taxon>Fungi incertae sedis</taxon>
        <taxon>Chytridiomycota</taxon>
        <taxon>Chytridiomycota incertae sedis</taxon>
        <taxon>Chytridiomycetes</taxon>
        <taxon>Spizellomycetales</taxon>
        <taxon>Spizellomycetaceae</taxon>
        <taxon>Spizellomyces</taxon>
    </lineage>
</organism>
<dbReference type="PANTHER" id="PTHR38046:SF1">
    <property type="entry name" value="CRYPTIC LOCI REGULATOR 2"/>
    <property type="match status" value="1"/>
</dbReference>
<dbReference type="InterPro" id="IPR031915">
    <property type="entry name" value="Clr2_N"/>
</dbReference>
<dbReference type="InParanoid" id="A0A0L0HSN6"/>
<dbReference type="STRING" id="645134.A0A0L0HSN6"/>
<dbReference type="Pfam" id="PF16761">
    <property type="entry name" value="Clr2_transil"/>
    <property type="match status" value="1"/>
</dbReference>
<feature type="compositionally biased region" description="Low complexity" evidence="1">
    <location>
        <begin position="330"/>
        <end position="340"/>
    </location>
</feature>
<protein>
    <recommendedName>
        <fullName evidence="2">Cryptic loci regulator 2 N-terminal domain-containing protein</fullName>
    </recommendedName>
</protein>
<dbReference type="GO" id="GO:0030466">
    <property type="term" value="P:silent mating-type cassette heterochromatin formation"/>
    <property type="evidence" value="ECO:0007669"/>
    <property type="project" value="TreeGrafter"/>
</dbReference>
<evidence type="ECO:0000259" key="2">
    <source>
        <dbReference type="Pfam" id="PF16761"/>
    </source>
</evidence>
<feature type="region of interest" description="Disordered" evidence="1">
    <location>
        <begin position="27"/>
        <end position="84"/>
    </location>
</feature>
<feature type="domain" description="Cryptic loci regulator 2 N-terminal" evidence="2">
    <location>
        <begin position="137"/>
        <end position="202"/>
    </location>
</feature>
<dbReference type="GeneID" id="27685167"/>
<feature type="compositionally biased region" description="Basic residues" evidence="1">
    <location>
        <begin position="296"/>
        <end position="306"/>
    </location>
</feature>
<dbReference type="InterPro" id="IPR038986">
    <property type="entry name" value="Clr2"/>
</dbReference>
<dbReference type="Proteomes" id="UP000053201">
    <property type="component" value="Unassembled WGS sequence"/>
</dbReference>
<sequence>MAAITNLTLVAMEVKPVAMAPDEESLFASDSSLSELGSDLCTSGDDDEVLKGQNGYDLTKDPSMADSSSVRRKRKGAGTRSEEKKRLHIDAALLAPSVIPKFSDGDASLHPPLSDTVTILEGEDTPARHVWLPMLGLKAFPTGYTLFTVKSRSWTQDGQFRIDQYLYGHPSGGSYRSAKEFRPHLEWLVTGDRNATCICLLCARLSRSFEAVSANHTSELNKNKPEDTALLKPQEMDVAEVMGDASKPRIARKAGSVPKPVQNASHNTLPQLEVRPKRKASMNNKVLAMLRPSMNRTKKPAKKRIPIKQENPAPRKSSTKAGRDLHVQVDVDSTTSTPSPLSDNSKQTPDSERRRRSRRGEGGGGKWKWTMRGWVWVDKDGNEEVLDGDFLSPAAEVAGRKLGFTEVPPSMSPTEKKASAPGVLIETSVAEQRLKPSATVTDNMIKPQSPTTTGVPLPASNLTVPSYLRSEDIEPLEISSISSADLEAAEVLVMVARRGSFGHTEMLQGNFAAHAGQV</sequence>
<dbReference type="EMBL" id="KQ257451">
    <property type="protein sequence ID" value="KND04067.1"/>
    <property type="molecule type" value="Genomic_DNA"/>
</dbReference>
<proteinExistence type="predicted"/>
<evidence type="ECO:0000313" key="3">
    <source>
        <dbReference type="EMBL" id="KND04067.1"/>
    </source>
</evidence>
<dbReference type="AlphaFoldDB" id="A0A0L0HSN6"/>
<reference evidence="3 4" key="1">
    <citation type="submission" date="2009-08" db="EMBL/GenBank/DDBJ databases">
        <title>The Genome Sequence of Spizellomyces punctatus strain DAOM BR117.</title>
        <authorList>
            <consortium name="The Broad Institute Genome Sequencing Platform"/>
            <person name="Russ C."/>
            <person name="Cuomo C."/>
            <person name="Shea T."/>
            <person name="Young S.K."/>
            <person name="Zeng Q."/>
            <person name="Koehrsen M."/>
            <person name="Haas B."/>
            <person name="Borodovsky M."/>
            <person name="Guigo R."/>
            <person name="Alvarado L."/>
            <person name="Berlin A."/>
            <person name="Bochicchio J."/>
            <person name="Borenstein D."/>
            <person name="Chapman S."/>
            <person name="Chen Z."/>
            <person name="Engels R."/>
            <person name="Freedman E."/>
            <person name="Gellesch M."/>
            <person name="Goldberg J."/>
            <person name="Griggs A."/>
            <person name="Gujja S."/>
            <person name="Heiman D."/>
            <person name="Hepburn T."/>
            <person name="Howarth C."/>
            <person name="Jen D."/>
            <person name="Larson L."/>
            <person name="Lewis B."/>
            <person name="Mehta T."/>
            <person name="Park D."/>
            <person name="Pearson M."/>
            <person name="Roberts A."/>
            <person name="Saif S."/>
            <person name="Shenoy N."/>
            <person name="Sisk P."/>
            <person name="Stolte C."/>
            <person name="Sykes S."/>
            <person name="Thomson T."/>
            <person name="Walk T."/>
            <person name="White J."/>
            <person name="Yandava C."/>
            <person name="Burger G."/>
            <person name="Gray M.W."/>
            <person name="Holland P.W.H."/>
            <person name="King N."/>
            <person name="Lang F.B.F."/>
            <person name="Roger A.J."/>
            <person name="Ruiz-Trillo I."/>
            <person name="Lander E."/>
            <person name="Nusbaum C."/>
        </authorList>
    </citation>
    <scope>NUCLEOTIDE SEQUENCE [LARGE SCALE GENOMIC DNA]</scope>
    <source>
        <strain evidence="3 4">DAOM BR117</strain>
    </source>
</reference>
<accession>A0A0L0HSN6</accession>
<feature type="region of interest" description="Disordered" evidence="1">
    <location>
        <begin position="251"/>
        <end position="365"/>
    </location>
</feature>
<dbReference type="RefSeq" id="XP_016612106.1">
    <property type="nucleotide sequence ID" value="XM_016749827.1"/>
</dbReference>
<dbReference type="OrthoDB" id="3814192at2759"/>
<dbReference type="GO" id="GO:0070824">
    <property type="term" value="C:SHREC complex"/>
    <property type="evidence" value="ECO:0007669"/>
    <property type="project" value="InterPro"/>
</dbReference>
<evidence type="ECO:0000313" key="4">
    <source>
        <dbReference type="Proteomes" id="UP000053201"/>
    </source>
</evidence>
<dbReference type="PANTHER" id="PTHR38046">
    <property type="entry name" value="CRYPTIC LOCI REGULATOR 2"/>
    <property type="match status" value="1"/>
</dbReference>
<dbReference type="eggNOG" id="ENOG502SWDM">
    <property type="taxonomic scope" value="Eukaryota"/>
</dbReference>
<dbReference type="GO" id="GO:0033553">
    <property type="term" value="C:rDNA heterochromatin"/>
    <property type="evidence" value="ECO:0007669"/>
    <property type="project" value="TreeGrafter"/>
</dbReference>
<feature type="compositionally biased region" description="Low complexity" evidence="1">
    <location>
        <begin position="29"/>
        <end position="40"/>
    </location>
</feature>
<name>A0A0L0HSN6_SPIPD</name>
<gene>
    <name evidence="3" type="ORF">SPPG_01509</name>
</gene>
<evidence type="ECO:0000256" key="1">
    <source>
        <dbReference type="SAM" id="MobiDB-lite"/>
    </source>
</evidence>